<evidence type="ECO:0000313" key="5">
    <source>
        <dbReference type="EMBL" id="MBR0650763.1"/>
    </source>
</evidence>
<evidence type="ECO:0000313" key="6">
    <source>
        <dbReference type="Proteomes" id="UP000698752"/>
    </source>
</evidence>
<accession>A0ABS5EIA5</accession>
<keyword evidence="6" id="KW-1185">Reference proteome</keyword>
<dbReference type="SUPFAM" id="SSF53756">
    <property type="entry name" value="UDP-Glycosyltransferase/glycogen phosphorylase"/>
    <property type="match status" value="1"/>
</dbReference>
<evidence type="ECO:0000256" key="1">
    <source>
        <dbReference type="ARBA" id="ARBA00022676"/>
    </source>
</evidence>
<keyword evidence="2" id="KW-0808">Transferase</keyword>
<dbReference type="Proteomes" id="UP000698752">
    <property type="component" value="Unassembled WGS sequence"/>
</dbReference>
<evidence type="ECO:0000256" key="2">
    <source>
        <dbReference type="ARBA" id="ARBA00022679"/>
    </source>
</evidence>
<name>A0ABS5EIA5_9PROT</name>
<dbReference type="CDD" id="cd03819">
    <property type="entry name" value="GT4_WavL-like"/>
    <property type="match status" value="1"/>
</dbReference>
<dbReference type="Pfam" id="PF13439">
    <property type="entry name" value="Glyco_transf_4"/>
    <property type="match status" value="1"/>
</dbReference>
<comment type="caution">
    <text evidence="5">The sequence shown here is derived from an EMBL/GenBank/DDBJ whole genome shotgun (WGS) entry which is preliminary data.</text>
</comment>
<sequence length="376" mass="39447">MTAPPPAILQVLPTLVSGGVERGTLEIAEATVAAGFRAYVASAGGPLVAPLEALGARHVTLPLATKSPAAIWRNAARLAEIVTAEGVGLLHARSRAPAWSALLAARRTRARFVTTYHGTYNEGFPGKRLYNSVMARGDRVIAISHFIAKLVHDRHGVGEDRLRIIPRGVDERRFDPAAVAPDRVAALRAAWGVAPGRPVVMLPARVTRWKGQGVLVEAMAKLGTDAQALLVGDAGAKPAFQEELRGRIAALGLGGRVRLVGHAADVPAALLLADVVVHASTDPEAFGRTVIEAQAMERCVIASDLGGPTETVEQGVTGWRVPPGDPDALAAAIDRVLAMPPEERAAAGARARAAVLAGYTTARMQAATLDVYRELL</sequence>
<evidence type="ECO:0000259" key="4">
    <source>
        <dbReference type="Pfam" id="PF13439"/>
    </source>
</evidence>
<feature type="domain" description="Glycosyltransferase subfamily 4-like N-terminal" evidence="4">
    <location>
        <begin position="18"/>
        <end position="172"/>
    </location>
</feature>
<evidence type="ECO:0000259" key="3">
    <source>
        <dbReference type="Pfam" id="PF00534"/>
    </source>
</evidence>
<dbReference type="InterPro" id="IPR001296">
    <property type="entry name" value="Glyco_trans_1"/>
</dbReference>
<keyword evidence="1" id="KW-0328">Glycosyltransferase</keyword>
<dbReference type="RefSeq" id="WP_211869434.1">
    <property type="nucleotide sequence ID" value="NZ_JAAEDI010000014.1"/>
</dbReference>
<gene>
    <name evidence="5" type="ORF">GXW78_13885</name>
</gene>
<dbReference type="PANTHER" id="PTHR12526:SF510">
    <property type="entry name" value="D-INOSITOL 3-PHOSPHATE GLYCOSYLTRANSFERASE"/>
    <property type="match status" value="1"/>
</dbReference>
<proteinExistence type="predicted"/>
<protein>
    <submittedName>
        <fullName evidence="5">Glycosyltransferase family 4 protein</fullName>
    </submittedName>
</protein>
<dbReference type="Pfam" id="PF00534">
    <property type="entry name" value="Glycos_transf_1"/>
    <property type="match status" value="1"/>
</dbReference>
<dbReference type="InterPro" id="IPR028098">
    <property type="entry name" value="Glyco_trans_4-like_N"/>
</dbReference>
<dbReference type="PANTHER" id="PTHR12526">
    <property type="entry name" value="GLYCOSYLTRANSFERASE"/>
    <property type="match status" value="1"/>
</dbReference>
<reference evidence="6" key="1">
    <citation type="journal article" date="2021" name="Syst. Appl. Microbiol.">
        <title>Roseomonas hellenica sp. nov., isolated from roots of wild-growing Alkanna tinctoria.</title>
        <authorList>
            <person name="Rat A."/>
            <person name="Naranjo H.D."/>
            <person name="Lebbe L."/>
            <person name="Cnockaert M."/>
            <person name="Krigas N."/>
            <person name="Grigoriadou K."/>
            <person name="Maloupa E."/>
            <person name="Willems A."/>
        </authorList>
    </citation>
    <scope>NUCLEOTIDE SEQUENCE [LARGE SCALE GENOMIC DNA]</scope>
    <source>
        <strain evidence="6">LMG 31159</strain>
    </source>
</reference>
<organism evidence="5 6">
    <name type="scientific">Neoroseomonas terrae</name>
    <dbReference type="NCBI Taxonomy" id="424799"/>
    <lineage>
        <taxon>Bacteria</taxon>
        <taxon>Pseudomonadati</taxon>
        <taxon>Pseudomonadota</taxon>
        <taxon>Alphaproteobacteria</taxon>
        <taxon>Acetobacterales</taxon>
        <taxon>Acetobacteraceae</taxon>
        <taxon>Neoroseomonas</taxon>
    </lineage>
</organism>
<dbReference type="Gene3D" id="3.40.50.2000">
    <property type="entry name" value="Glycogen Phosphorylase B"/>
    <property type="match status" value="2"/>
</dbReference>
<dbReference type="EMBL" id="JAAEDI010000014">
    <property type="protein sequence ID" value="MBR0650763.1"/>
    <property type="molecule type" value="Genomic_DNA"/>
</dbReference>
<feature type="domain" description="Glycosyl transferase family 1" evidence="3">
    <location>
        <begin position="188"/>
        <end position="352"/>
    </location>
</feature>